<dbReference type="AlphaFoldDB" id="A0A024GPF9"/>
<evidence type="ECO:0000313" key="2">
    <source>
        <dbReference type="Proteomes" id="UP000053237"/>
    </source>
</evidence>
<sequence>MSMGELSQCVLAHQEGNECDDCIELAGITGSDLSSTEFLIGIKDEQKLELGKCISTSTFKACNKLEFVPNEICMHEKLLDFVSESTMSRPNHFGELATIVLVKYGDNTCLACLALRNPIIMASRIKSYVWMVKPNRDSPWCACGVNTGLSFKRPMYFLRPLSAARVMLGPSINRNPGQVTQHHLTLNNQDRM</sequence>
<accession>A0A024GPF9</accession>
<dbReference type="EMBL" id="CAIX01000238">
    <property type="protein sequence ID" value="CCI48620.1"/>
    <property type="molecule type" value="Genomic_DNA"/>
</dbReference>
<proteinExistence type="predicted"/>
<protein>
    <submittedName>
        <fullName evidence="1">Uncharacterized protein</fullName>
    </submittedName>
</protein>
<dbReference type="InParanoid" id="A0A024GPF9"/>
<reference evidence="1 2" key="1">
    <citation type="submission" date="2012-05" db="EMBL/GenBank/DDBJ databases">
        <title>Recombination and specialization in a pathogen metapopulation.</title>
        <authorList>
            <person name="Gardiner A."/>
            <person name="Kemen E."/>
            <person name="Schultz-Larsen T."/>
            <person name="MacLean D."/>
            <person name="Van Oosterhout C."/>
            <person name="Jones J.D.G."/>
        </authorList>
    </citation>
    <scope>NUCLEOTIDE SEQUENCE [LARGE SCALE GENOMIC DNA]</scope>
    <source>
        <strain evidence="1 2">Ac Nc2</strain>
    </source>
</reference>
<organism evidence="1 2">
    <name type="scientific">Albugo candida</name>
    <dbReference type="NCBI Taxonomy" id="65357"/>
    <lineage>
        <taxon>Eukaryota</taxon>
        <taxon>Sar</taxon>
        <taxon>Stramenopiles</taxon>
        <taxon>Oomycota</taxon>
        <taxon>Peronosporomycetes</taxon>
        <taxon>Albuginales</taxon>
        <taxon>Albuginaceae</taxon>
        <taxon>Albugo</taxon>
    </lineage>
</organism>
<keyword evidence="2" id="KW-1185">Reference proteome</keyword>
<gene>
    <name evidence="1" type="ORF">BN9_097980</name>
</gene>
<name>A0A024GPF9_9STRA</name>
<comment type="caution">
    <text evidence="1">The sequence shown here is derived from an EMBL/GenBank/DDBJ whole genome shotgun (WGS) entry which is preliminary data.</text>
</comment>
<evidence type="ECO:0000313" key="1">
    <source>
        <dbReference type="EMBL" id="CCI48620.1"/>
    </source>
</evidence>
<dbReference type="Proteomes" id="UP000053237">
    <property type="component" value="Unassembled WGS sequence"/>
</dbReference>